<dbReference type="Proteomes" id="UP000007978">
    <property type="component" value="Chromosome 1"/>
</dbReference>
<feature type="compositionally biased region" description="Low complexity" evidence="1">
    <location>
        <begin position="225"/>
        <end position="240"/>
    </location>
</feature>
<feature type="compositionally biased region" description="Polar residues" evidence="1">
    <location>
        <begin position="103"/>
        <end position="125"/>
    </location>
</feature>
<feature type="compositionally biased region" description="Basic and acidic residues" evidence="1">
    <location>
        <begin position="305"/>
        <end position="319"/>
    </location>
</feature>
<evidence type="ECO:0000313" key="3">
    <source>
        <dbReference type="Proteomes" id="UP000007978"/>
    </source>
</evidence>
<dbReference type="KEGG" id="fpu:FPSE_09023"/>
<keyword evidence="3" id="KW-1185">Reference proteome</keyword>
<dbReference type="RefSeq" id="XP_009260415.1">
    <property type="nucleotide sequence ID" value="XM_009262140.1"/>
</dbReference>
<dbReference type="OrthoDB" id="3521097at2759"/>
<proteinExistence type="predicted"/>
<feature type="compositionally biased region" description="Polar residues" evidence="1">
    <location>
        <begin position="285"/>
        <end position="304"/>
    </location>
</feature>
<dbReference type="PANTHER" id="PTHR38166">
    <property type="entry name" value="C2H2-TYPE DOMAIN-CONTAINING PROTEIN-RELATED"/>
    <property type="match status" value="1"/>
</dbReference>
<evidence type="ECO:0000313" key="2">
    <source>
        <dbReference type="EMBL" id="EKJ70787.1"/>
    </source>
</evidence>
<evidence type="ECO:0008006" key="4">
    <source>
        <dbReference type="Google" id="ProtNLM"/>
    </source>
</evidence>
<dbReference type="HOGENOM" id="CLU_026246_0_0_1"/>
<feature type="region of interest" description="Disordered" evidence="1">
    <location>
        <begin position="1"/>
        <end position="41"/>
    </location>
</feature>
<gene>
    <name evidence="2" type="ORF">FPSE_09023</name>
</gene>
<reference evidence="2 3" key="1">
    <citation type="journal article" date="2012" name="PLoS Pathog.">
        <title>Comparative pathogenomics reveals horizontally acquired novel virulence genes in fungi infecting cereal hosts.</title>
        <authorList>
            <person name="Gardiner D.M."/>
            <person name="McDonald M.C."/>
            <person name="Covarelli L."/>
            <person name="Solomon P.S."/>
            <person name="Rusu A.G."/>
            <person name="Marshall M."/>
            <person name="Kazan K."/>
            <person name="Chakraborty S."/>
            <person name="McDonald B.A."/>
            <person name="Manners J.M."/>
        </authorList>
    </citation>
    <scope>NUCLEOTIDE SEQUENCE [LARGE SCALE GENOMIC DNA]</scope>
    <source>
        <strain evidence="2 3">CS3096</strain>
    </source>
</reference>
<sequence>MSDQVDAPTQLGAGDSPDTTAPTKPSLRVLEPASLGRSTREEDLANGPLLLALGDGHEDPIVSHPELYLTAQYSDHHRPEESVLPSIPLRLPEALDAGPMTLSTMSQSGPSLSIPTESISGTSHPPCSPTEDILDTNQPLLLPTEDILRANRSLPLPASQALIHIKSLLAELNERLAIRDRDFSPFSQSCQFSWRDSSLFFGGEPFEVNRTPDDALSMVNAGSQYTSSQSCSSSISTRSSLDTMGSDAIAEPSDPNRVIAMHSYADWVVELLIDDLYRSCAPQASNRRTTGASNKVTEGASNNGEGEKRGLNKKASEKKSGKRRALGGDGESEDEGSQDKKRKISDTGKDKKRWACPFVKWKPKKYTCNISPTQIRGIRDHIKKVHWKEHCDRCWSYYSTSEEEVAHQICQNLSPSDPPPGLITKEKLEILFQRASSSLTHEEQWFGFYRVLFPGEQLGFSPYVNKAASDFMDRAEVRFRSPRSREILEEIGSASGLNGAECKQFVDMVWDEYLRRMFQEHDLNNERFCKAISHDQQVVDNDQLSQIDVAGTSKAITEREPQYQASPLSLGETSIPHQFPELKLEDSPMFDLQTPAGEIILGDDTFSDLLNLAGFEDPLDGVDSRELEGCSQEMLGGILPDTFDNALDGNLDTDENYLGFTAGIDNWSGIELLSEQS</sequence>
<feature type="region of interest" description="Disordered" evidence="1">
    <location>
        <begin position="225"/>
        <end position="253"/>
    </location>
</feature>
<evidence type="ECO:0000256" key="1">
    <source>
        <dbReference type="SAM" id="MobiDB-lite"/>
    </source>
</evidence>
<accession>K3VAM1</accession>
<dbReference type="PANTHER" id="PTHR38166:SF1">
    <property type="entry name" value="C2H2-TYPE DOMAIN-CONTAINING PROTEIN"/>
    <property type="match status" value="1"/>
</dbReference>
<feature type="region of interest" description="Disordered" evidence="1">
    <location>
        <begin position="285"/>
        <end position="348"/>
    </location>
</feature>
<dbReference type="eggNOG" id="ENOG502R72I">
    <property type="taxonomic scope" value="Eukaryota"/>
</dbReference>
<name>K3VAM1_FUSPC</name>
<organism evidence="2 3">
    <name type="scientific">Fusarium pseudograminearum (strain CS3096)</name>
    <name type="common">Wheat and barley crown-rot fungus</name>
    <dbReference type="NCBI Taxonomy" id="1028729"/>
    <lineage>
        <taxon>Eukaryota</taxon>
        <taxon>Fungi</taxon>
        <taxon>Dikarya</taxon>
        <taxon>Ascomycota</taxon>
        <taxon>Pezizomycotina</taxon>
        <taxon>Sordariomycetes</taxon>
        <taxon>Hypocreomycetidae</taxon>
        <taxon>Hypocreales</taxon>
        <taxon>Nectriaceae</taxon>
        <taxon>Fusarium</taxon>
    </lineage>
</organism>
<comment type="caution">
    <text evidence="2">The sequence shown here is derived from an EMBL/GenBank/DDBJ whole genome shotgun (WGS) entry which is preliminary data.</text>
</comment>
<dbReference type="EMBL" id="AFNW01000303">
    <property type="protein sequence ID" value="EKJ70787.1"/>
    <property type="molecule type" value="Genomic_DNA"/>
</dbReference>
<protein>
    <recommendedName>
        <fullName evidence="4">C2H2-type domain-containing protein</fullName>
    </recommendedName>
</protein>
<feature type="region of interest" description="Disordered" evidence="1">
    <location>
        <begin position="103"/>
        <end position="129"/>
    </location>
</feature>
<dbReference type="AlphaFoldDB" id="K3VAM1"/>
<dbReference type="GeneID" id="20367640"/>